<name>A0ABR4NTF6_9SACH</name>
<organism evidence="2 3">
    <name type="scientific">Nakaseomyces bracarensis</name>
    <dbReference type="NCBI Taxonomy" id="273131"/>
    <lineage>
        <taxon>Eukaryota</taxon>
        <taxon>Fungi</taxon>
        <taxon>Dikarya</taxon>
        <taxon>Ascomycota</taxon>
        <taxon>Saccharomycotina</taxon>
        <taxon>Saccharomycetes</taxon>
        <taxon>Saccharomycetales</taxon>
        <taxon>Saccharomycetaceae</taxon>
        <taxon>Nakaseomyces</taxon>
    </lineage>
</organism>
<keyword evidence="3" id="KW-1185">Reference proteome</keyword>
<feature type="region of interest" description="Disordered" evidence="1">
    <location>
        <begin position="475"/>
        <end position="568"/>
    </location>
</feature>
<evidence type="ECO:0000313" key="2">
    <source>
        <dbReference type="EMBL" id="KAL3231760.1"/>
    </source>
</evidence>
<feature type="compositionally biased region" description="Polar residues" evidence="1">
    <location>
        <begin position="514"/>
        <end position="546"/>
    </location>
</feature>
<dbReference type="Proteomes" id="UP001623330">
    <property type="component" value="Unassembled WGS sequence"/>
</dbReference>
<feature type="compositionally biased region" description="Basic residues" evidence="1">
    <location>
        <begin position="482"/>
        <end position="499"/>
    </location>
</feature>
<accession>A0ABR4NTF6</accession>
<reference evidence="2 3" key="1">
    <citation type="submission" date="2024-05" db="EMBL/GenBank/DDBJ databases">
        <title>Long read based assembly of the Candida bracarensis genome reveals expanded adhesin content.</title>
        <authorList>
            <person name="Marcet-Houben M."/>
            <person name="Ksiezopolska E."/>
            <person name="Gabaldon T."/>
        </authorList>
    </citation>
    <scope>NUCLEOTIDE SEQUENCE [LARGE SCALE GENOMIC DNA]</scope>
    <source>
        <strain evidence="2 3">CBM6</strain>
    </source>
</reference>
<sequence>MEERTPDQWKKLDMDYREDLETHLMRAFDTLSPQTQMMLLPEAVSVFPTPYSGVQTSSADNSCASNAIHNNNNHNNSNANGAAGSSPFLINKVSKVRQEPSLDDINLQPSSVFGKCSNTNANVSNVNNGNTTSMRDGKNLVGGEFLLGSPEQVKEFLLDSPSFNMFNHSSAKKQTKTPLKYLNPNTGQPTSASQLNWDLLNSTSSAKYFYNSNNRTPLRRIDQNVLYFNNLPSSVSPFRGGEKKDPLTFSIGSNGLTPFGKKILHEFDSNTVASTNSALVDFQRARKDTLGTNIHSTPDVLSSARDTKKHYLMKTPNNFKSPSKKSKLGDIPNFAHDGDNKENDIYGSSPTTIQLNSSVTKSPLKIDNTRLNMVTSSQQKKLPVKRKQLRTAKQLEYNLDDKLLLFDKDNDLLPMDDEEETKLHLPASPTPIPHNAPKLTLDNGKGLIPIPELPKMGSFKSDTIATVPKVLNSVPNNTNKITKNKRKDTKTKKKGKKQPKFQIIVSNAHKFNVSKPNSSNTNAPIMTTSVSKKINLQRSQSTFTSQKPKKNGLPKSKSFTSTSTQKDK</sequence>
<dbReference type="EMBL" id="JBEVYD010000006">
    <property type="protein sequence ID" value="KAL3231760.1"/>
    <property type="molecule type" value="Genomic_DNA"/>
</dbReference>
<evidence type="ECO:0000313" key="3">
    <source>
        <dbReference type="Proteomes" id="UP001623330"/>
    </source>
</evidence>
<protein>
    <submittedName>
        <fullName evidence="2">Nuclear division defective protein 1</fullName>
    </submittedName>
</protein>
<evidence type="ECO:0000256" key="1">
    <source>
        <dbReference type="SAM" id="MobiDB-lite"/>
    </source>
</evidence>
<proteinExistence type="predicted"/>
<feature type="compositionally biased region" description="Low complexity" evidence="1">
    <location>
        <begin position="555"/>
        <end position="568"/>
    </location>
</feature>
<gene>
    <name evidence="2" type="ORF">RNJ44_00295</name>
</gene>
<comment type="caution">
    <text evidence="2">The sequence shown here is derived from an EMBL/GenBank/DDBJ whole genome shotgun (WGS) entry which is preliminary data.</text>
</comment>